<feature type="compositionally biased region" description="Basic and acidic residues" evidence="1">
    <location>
        <begin position="1"/>
        <end position="20"/>
    </location>
</feature>
<keyword evidence="4" id="KW-1185">Reference proteome</keyword>
<name>A0A927EZ51_9ACTN</name>
<feature type="transmembrane region" description="Helical" evidence="2">
    <location>
        <begin position="44"/>
        <end position="66"/>
    </location>
</feature>
<protein>
    <submittedName>
        <fullName evidence="3">Uncharacterized protein</fullName>
    </submittedName>
</protein>
<evidence type="ECO:0000256" key="2">
    <source>
        <dbReference type="SAM" id="Phobius"/>
    </source>
</evidence>
<evidence type="ECO:0000313" key="4">
    <source>
        <dbReference type="Proteomes" id="UP000632289"/>
    </source>
</evidence>
<dbReference type="EMBL" id="JACXYU010000002">
    <property type="protein sequence ID" value="MBD3931309.1"/>
    <property type="molecule type" value="Genomic_DNA"/>
</dbReference>
<dbReference type="Proteomes" id="UP000632289">
    <property type="component" value="Unassembled WGS sequence"/>
</dbReference>
<reference evidence="3" key="1">
    <citation type="submission" date="2020-09" db="EMBL/GenBank/DDBJ databases">
        <title>Secondary metabolite and genome analysis of marine Streptomyces chumphonensis KK1-2T.</title>
        <authorList>
            <person name="Phongsopitanun W."/>
            <person name="Kanchanasin P."/>
            <person name="Pittayakhajonwut P."/>
            <person name="Suwanborirux K."/>
            <person name="Tanasupawat S."/>
        </authorList>
    </citation>
    <scope>NUCLEOTIDE SEQUENCE</scope>
    <source>
        <strain evidence="3">KK1-2</strain>
    </source>
</reference>
<evidence type="ECO:0000256" key="1">
    <source>
        <dbReference type="SAM" id="MobiDB-lite"/>
    </source>
</evidence>
<sequence>MSPANRSEDRPEEPDAHDPAAADPPAAGPAGAGPGAPVRPHRRWRVAVVVALLIAVPAGYLTLSAYQSRDSGKDKQAVASATGLEWRWPRKVTRRVFEVRIPRGSTYVGYYEKNAWETSSLYVQFRTSPEDLEWFLGELGTTPAALRPGADAVSREQAEEVGWRLDEPGRDYAGLTVDLPGTRPAVAVTVDRTRPERPQVHVVSTATF</sequence>
<evidence type="ECO:0000313" key="3">
    <source>
        <dbReference type="EMBL" id="MBD3931309.1"/>
    </source>
</evidence>
<organism evidence="3 4">
    <name type="scientific">Streptomyces chumphonensis</name>
    <dbReference type="NCBI Taxonomy" id="1214925"/>
    <lineage>
        <taxon>Bacteria</taxon>
        <taxon>Bacillati</taxon>
        <taxon>Actinomycetota</taxon>
        <taxon>Actinomycetes</taxon>
        <taxon>Kitasatosporales</taxon>
        <taxon>Streptomycetaceae</taxon>
        <taxon>Streptomyces</taxon>
    </lineage>
</organism>
<comment type="caution">
    <text evidence="3">The sequence shown here is derived from an EMBL/GenBank/DDBJ whole genome shotgun (WGS) entry which is preliminary data.</text>
</comment>
<keyword evidence="2" id="KW-0812">Transmembrane</keyword>
<keyword evidence="2" id="KW-0472">Membrane</keyword>
<proteinExistence type="predicted"/>
<feature type="region of interest" description="Disordered" evidence="1">
    <location>
        <begin position="1"/>
        <end position="38"/>
    </location>
</feature>
<dbReference type="RefSeq" id="WP_191208600.1">
    <property type="nucleotide sequence ID" value="NZ_BAABKL010000032.1"/>
</dbReference>
<keyword evidence="2" id="KW-1133">Transmembrane helix</keyword>
<dbReference type="AlphaFoldDB" id="A0A927EZ51"/>
<gene>
    <name evidence="3" type="ORF">IF129_07005</name>
</gene>
<accession>A0A927EZ51</accession>